<comment type="similarity">
    <text evidence="2">Belongs to the major facilitator superfamily. Sugar transporter (TC 2.A.1.1) family.</text>
</comment>
<feature type="transmembrane region" description="Helical" evidence="7">
    <location>
        <begin position="573"/>
        <end position="588"/>
    </location>
</feature>
<comment type="subcellular location">
    <subcellularLocation>
        <location evidence="1">Membrane</location>
        <topology evidence="1">Multi-pass membrane protein</topology>
    </subcellularLocation>
</comment>
<dbReference type="InterPro" id="IPR005829">
    <property type="entry name" value="Sugar_transporter_CS"/>
</dbReference>
<sequence>MYRGALNIGFQLSITVGILVANVLNYFFANIKGRWGWRLIFGSAMVSALIITIGSLVLPDTPNSISSATTEEEDIDEEFNDLIAASEESKKVEHPWRNLLQRKYRPHLTMAIMIPFFQQFTGIIVIMFYAPVLFGSIGFKDNSALMSAVITGVVNVAATVVSIYGVDKWGRRAFFLEGGAQMIICQAVVAAAIGAKFGIDGNPGDLPVWYAIVVMMFICIYIWYIIIYSTNEIKLHILNVFACREITSTIDNWKILHIVGILTTLNNGFQLSITVEILVANVLNYFFANIKGGWGWRLSFGGAMVSALIITIGSLVLPDTPNSMIERGEHEKATQQLRKVRDVEDIDEEFNDLIAASEKSKKEKMKRALNIGFQLSITVGILVANVLNYFFANIKGGWGWRLSFGGVMVSALIITIGSLVLSDTPNSMIERGEHEKATEEDIDEEFNDLIAASEESKEVEHPWRNLLQRKYRPHLTMAIMIPFFQQFTGIIVIMFYAPVLFGSIGFKDNSALMLVIITGVVNVAATVVSIYGVDKWGRRAFFLEGGAQMIICQAVVAAAIGAKFEIDGNPGDLPVWYAIVVMMFICIYV</sequence>
<evidence type="ECO:0000256" key="4">
    <source>
        <dbReference type="ARBA" id="ARBA00022692"/>
    </source>
</evidence>
<evidence type="ECO:0000313" key="9">
    <source>
        <dbReference type="EMBL" id="RYQ87096.1"/>
    </source>
</evidence>
<feature type="transmembrane region" description="Helical" evidence="7">
    <location>
        <begin position="398"/>
        <end position="421"/>
    </location>
</feature>
<dbReference type="InterPro" id="IPR020846">
    <property type="entry name" value="MFS_dom"/>
</dbReference>
<name>A0A444XBN2_ARAHY</name>
<feature type="transmembrane region" description="Helical" evidence="7">
    <location>
        <begin position="12"/>
        <end position="29"/>
    </location>
</feature>
<evidence type="ECO:0000259" key="8">
    <source>
        <dbReference type="PROSITE" id="PS50850"/>
    </source>
</evidence>
<dbReference type="PROSITE" id="PS50850">
    <property type="entry name" value="MFS"/>
    <property type="match status" value="1"/>
</dbReference>
<feature type="transmembrane region" description="Helical" evidence="7">
    <location>
        <begin position="475"/>
        <end position="499"/>
    </location>
</feature>
<keyword evidence="10" id="KW-1185">Reference proteome</keyword>
<comment type="caution">
    <text evidence="9">The sequence shown here is derived from an EMBL/GenBank/DDBJ whole genome shotgun (WGS) entry which is preliminary data.</text>
</comment>
<evidence type="ECO:0000256" key="7">
    <source>
        <dbReference type="SAM" id="Phobius"/>
    </source>
</evidence>
<feature type="transmembrane region" description="Helical" evidence="7">
    <location>
        <begin position="207"/>
        <end position="227"/>
    </location>
</feature>
<feature type="transmembrane region" description="Helical" evidence="7">
    <location>
        <begin position="108"/>
        <end position="132"/>
    </location>
</feature>
<feature type="transmembrane region" description="Helical" evidence="7">
    <location>
        <begin position="540"/>
        <end position="561"/>
    </location>
</feature>
<evidence type="ECO:0000313" key="10">
    <source>
        <dbReference type="Proteomes" id="UP000289738"/>
    </source>
</evidence>
<keyword evidence="3" id="KW-0813">Transport</keyword>
<dbReference type="GO" id="GO:0015144">
    <property type="term" value="F:carbohydrate transmembrane transporter activity"/>
    <property type="evidence" value="ECO:0007669"/>
    <property type="project" value="InterPro"/>
</dbReference>
<gene>
    <name evidence="9" type="ORF">Ahy_B09g094573</name>
</gene>
<dbReference type="STRING" id="3818.A0A444XBN2"/>
<feature type="transmembrane region" description="Helical" evidence="7">
    <location>
        <begin position="294"/>
        <end position="317"/>
    </location>
</feature>
<accession>A0A444XBN2</accession>
<keyword evidence="5 7" id="KW-1133">Transmembrane helix</keyword>
<dbReference type="Pfam" id="PF00083">
    <property type="entry name" value="Sugar_tr"/>
    <property type="match status" value="3"/>
</dbReference>
<dbReference type="Proteomes" id="UP000289738">
    <property type="component" value="Chromosome B09"/>
</dbReference>
<dbReference type="PROSITE" id="PS00216">
    <property type="entry name" value="SUGAR_TRANSPORT_1"/>
    <property type="match status" value="1"/>
</dbReference>
<dbReference type="Gene3D" id="1.20.1250.20">
    <property type="entry name" value="MFS general substrate transporter like domains"/>
    <property type="match status" value="3"/>
</dbReference>
<feature type="transmembrane region" description="Helical" evidence="7">
    <location>
        <begin position="269"/>
        <end position="288"/>
    </location>
</feature>
<keyword evidence="4 7" id="KW-0812">Transmembrane</keyword>
<dbReference type="SUPFAM" id="SSF103473">
    <property type="entry name" value="MFS general substrate transporter"/>
    <property type="match status" value="3"/>
</dbReference>
<evidence type="ECO:0000256" key="2">
    <source>
        <dbReference type="ARBA" id="ARBA00010992"/>
    </source>
</evidence>
<proteinExistence type="inferred from homology"/>
<evidence type="ECO:0000256" key="1">
    <source>
        <dbReference type="ARBA" id="ARBA00004141"/>
    </source>
</evidence>
<dbReference type="GO" id="GO:0016020">
    <property type="term" value="C:membrane"/>
    <property type="evidence" value="ECO:0007669"/>
    <property type="project" value="UniProtKB-SubCell"/>
</dbReference>
<dbReference type="AlphaFoldDB" id="A0A444XBN2"/>
<dbReference type="InterPro" id="IPR005828">
    <property type="entry name" value="MFS_sugar_transport-like"/>
</dbReference>
<evidence type="ECO:0000256" key="3">
    <source>
        <dbReference type="ARBA" id="ARBA00022448"/>
    </source>
</evidence>
<keyword evidence="6 7" id="KW-0472">Membrane</keyword>
<dbReference type="EMBL" id="SDMP01000019">
    <property type="protein sequence ID" value="RYQ87096.1"/>
    <property type="molecule type" value="Genomic_DNA"/>
</dbReference>
<feature type="transmembrane region" description="Helical" evidence="7">
    <location>
        <begin position="144"/>
        <end position="166"/>
    </location>
</feature>
<feature type="transmembrane region" description="Helical" evidence="7">
    <location>
        <begin position="368"/>
        <end position="392"/>
    </location>
</feature>
<feature type="transmembrane region" description="Helical" evidence="7">
    <location>
        <begin position="511"/>
        <end position="533"/>
    </location>
</feature>
<feature type="transmembrane region" description="Helical" evidence="7">
    <location>
        <begin position="35"/>
        <end position="58"/>
    </location>
</feature>
<evidence type="ECO:0000256" key="6">
    <source>
        <dbReference type="ARBA" id="ARBA00023136"/>
    </source>
</evidence>
<dbReference type="PANTHER" id="PTHR23500:SF574">
    <property type="entry name" value="SUGAR TRANSPORT PROTEIN 1"/>
    <property type="match status" value="1"/>
</dbReference>
<organism evidence="9 10">
    <name type="scientific">Arachis hypogaea</name>
    <name type="common">Peanut</name>
    <dbReference type="NCBI Taxonomy" id="3818"/>
    <lineage>
        <taxon>Eukaryota</taxon>
        <taxon>Viridiplantae</taxon>
        <taxon>Streptophyta</taxon>
        <taxon>Embryophyta</taxon>
        <taxon>Tracheophyta</taxon>
        <taxon>Spermatophyta</taxon>
        <taxon>Magnoliopsida</taxon>
        <taxon>eudicotyledons</taxon>
        <taxon>Gunneridae</taxon>
        <taxon>Pentapetalae</taxon>
        <taxon>rosids</taxon>
        <taxon>fabids</taxon>
        <taxon>Fabales</taxon>
        <taxon>Fabaceae</taxon>
        <taxon>Papilionoideae</taxon>
        <taxon>50 kb inversion clade</taxon>
        <taxon>dalbergioids sensu lato</taxon>
        <taxon>Dalbergieae</taxon>
        <taxon>Pterocarpus clade</taxon>
        <taxon>Arachis</taxon>
    </lineage>
</organism>
<reference evidence="9 10" key="1">
    <citation type="submission" date="2019-01" db="EMBL/GenBank/DDBJ databases">
        <title>Sequencing of cultivated peanut Arachis hypogaea provides insights into genome evolution and oil improvement.</title>
        <authorList>
            <person name="Chen X."/>
        </authorList>
    </citation>
    <scope>NUCLEOTIDE SEQUENCE [LARGE SCALE GENOMIC DNA]</scope>
    <source>
        <strain evidence="10">cv. Fuhuasheng</strain>
        <tissue evidence="9">Leaves</tissue>
    </source>
</reference>
<feature type="domain" description="Major facilitator superfamily (MFS) profile" evidence="8">
    <location>
        <begin position="1"/>
        <end position="321"/>
    </location>
</feature>
<feature type="transmembrane region" description="Helical" evidence="7">
    <location>
        <begin position="173"/>
        <end position="195"/>
    </location>
</feature>
<dbReference type="InterPro" id="IPR036259">
    <property type="entry name" value="MFS_trans_sf"/>
</dbReference>
<protein>
    <recommendedName>
        <fullName evidence="8">Major facilitator superfamily (MFS) profile domain-containing protein</fullName>
    </recommendedName>
</protein>
<dbReference type="PANTHER" id="PTHR23500">
    <property type="entry name" value="SOLUTE CARRIER FAMILY 2, FACILITATED GLUCOSE TRANSPORTER"/>
    <property type="match status" value="1"/>
</dbReference>
<evidence type="ECO:0000256" key="5">
    <source>
        <dbReference type="ARBA" id="ARBA00022989"/>
    </source>
</evidence>
<dbReference type="InterPro" id="IPR045262">
    <property type="entry name" value="STP/PLT_plant"/>
</dbReference>